<reference evidence="2 3" key="2">
    <citation type="submission" date="2009-02" db="EMBL/GenBank/DDBJ databases">
        <title>Draft genome sequence of Clostridium methylpentosum (DSM 5476).</title>
        <authorList>
            <person name="Sudarsanam P."/>
            <person name="Ley R."/>
            <person name="Guruge J."/>
            <person name="Turnbaugh P.J."/>
            <person name="Mahowald M."/>
            <person name="Liep D."/>
            <person name="Gordon J."/>
        </authorList>
    </citation>
    <scope>NUCLEOTIDE SEQUENCE [LARGE SCALE GENOMIC DNA]</scope>
    <source>
        <strain evidence="2 3">DSM 5476</strain>
    </source>
</reference>
<evidence type="ECO:0000313" key="3">
    <source>
        <dbReference type="Proteomes" id="UP000003340"/>
    </source>
</evidence>
<comment type="caution">
    <text evidence="2">The sequence shown here is derived from an EMBL/GenBank/DDBJ whole genome shotgun (WGS) entry which is preliminary data.</text>
</comment>
<dbReference type="Pfam" id="PF13487">
    <property type="entry name" value="HD_5"/>
    <property type="match status" value="1"/>
</dbReference>
<dbReference type="InterPro" id="IPR052020">
    <property type="entry name" value="Cyclic_di-GMP/3'3'-cGAMP_PDE"/>
</dbReference>
<dbReference type="InterPro" id="IPR037522">
    <property type="entry name" value="HD_GYP_dom"/>
</dbReference>
<dbReference type="STRING" id="537013.CLOSTMETH_00906"/>
<dbReference type="PANTHER" id="PTHR45228">
    <property type="entry name" value="CYCLIC DI-GMP PHOSPHODIESTERASE TM_0186-RELATED"/>
    <property type="match status" value="1"/>
</dbReference>
<dbReference type="Proteomes" id="UP000003340">
    <property type="component" value="Unassembled WGS sequence"/>
</dbReference>
<dbReference type="CDD" id="cd00077">
    <property type="entry name" value="HDc"/>
    <property type="match status" value="1"/>
</dbReference>
<proteinExistence type="predicted"/>
<keyword evidence="3" id="KW-1185">Reference proteome</keyword>
<dbReference type="EMBL" id="ACEC01000034">
    <property type="protein sequence ID" value="EEG31460.1"/>
    <property type="molecule type" value="Genomic_DNA"/>
</dbReference>
<name>C0EAP3_9FIRM</name>
<dbReference type="eggNOG" id="COG3437">
    <property type="taxonomic scope" value="Bacteria"/>
</dbReference>
<reference evidence="2 3" key="1">
    <citation type="submission" date="2009-01" db="EMBL/GenBank/DDBJ databases">
        <authorList>
            <person name="Fulton L."/>
            <person name="Clifton S."/>
            <person name="Fulton B."/>
            <person name="Xu J."/>
            <person name="Minx P."/>
            <person name="Pepin K.H."/>
            <person name="Johnson M."/>
            <person name="Bhonagiri V."/>
            <person name="Nash W.E."/>
            <person name="Mardis E.R."/>
            <person name="Wilson R.K."/>
        </authorList>
    </citation>
    <scope>NUCLEOTIDE SEQUENCE [LARGE SCALE GENOMIC DNA]</scope>
    <source>
        <strain evidence="2 3">DSM 5476</strain>
    </source>
</reference>
<evidence type="ECO:0000313" key="2">
    <source>
        <dbReference type="EMBL" id="EEG31460.1"/>
    </source>
</evidence>
<dbReference type="Gene3D" id="1.10.3210.10">
    <property type="entry name" value="Hypothetical protein af1432"/>
    <property type="match status" value="1"/>
</dbReference>
<evidence type="ECO:0000259" key="1">
    <source>
        <dbReference type="PROSITE" id="PS51832"/>
    </source>
</evidence>
<feature type="domain" description="HD-GYP" evidence="1">
    <location>
        <begin position="2"/>
        <end position="210"/>
    </location>
</feature>
<dbReference type="HOGENOM" id="CLU_1298011_0_0_9"/>
<protein>
    <recommendedName>
        <fullName evidence="1">HD-GYP domain-containing protein</fullName>
    </recommendedName>
</protein>
<accession>C0EAP3</accession>
<dbReference type="InterPro" id="IPR003607">
    <property type="entry name" value="HD/PDEase_dom"/>
</dbReference>
<dbReference type="PROSITE" id="PS51832">
    <property type="entry name" value="HD_GYP"/>
    <property type="match status" value="1"/>
</dbReference>
<organism evidence="2 3">
    <name type="scientific">[Clostridium] methylpentosum DSM 5476</name>
    <dbReference type="NCBI Taxonomy" id="537013"/>
    <lineage>
        <taxon>Bacteria</taxon>
        <taxon>Bacillati</taxon>
        <taxon>Bacillota</taxon>
        <taxon>Clostridia</taxon>
        <taxon>Eubacteriales</taxon>
        <taxon>Oscillospiraceae</taxon>
        <taxon>Oscillospiraceae incertae sedis</taxon>
    </lineage>
</organism>
<dbReference type="AlphaFoldDB" id="C0EAP3"/>
<gene>
    <name evidence="2" type="ORF">CLOSTMETH_00906</name>
</gene>
<sequence>MPFEHVNRFHPTIESAFSALPPQLRGHCERVSIYTELLLRKAYEENLYPQHPMLTPRRISLAGYAARYHDIGIARIRSDAALKQRGSFRMHPCLGAELICMAVPGAIPGRPGQSFLWQAAVLIAQQHHERWNGRGYPHGLCGEEINLYARACGIADAYDSCTTLRTPSALCSHEAVFERLVQSPAFDPVLLKALAHCEEQFRCASELYQRLK</sequence>
<dbReference type="SUPFAM" id="SSF109604">
    <property type="entry name" value="HD-domain/PDEase-like"/>
    <property type="match status" value="1"/>
</dbReference>